<evidence type="ECO:0000313" key="4">
    <source>
        <dbReference type="EMBL" id="QJW97154.1"/>
    </source>
</evidence>
<dbReference type="AlphaFoldDB" id="A0A6M5YMQ9"/>
<dbReference type="EMBL" id="CP053452">
    <property type="protein sequence ID" value="QJW97154.1"/>
    <property type="molecule type" value="Genomic_DNA"/>
</dbReference>
<keyword evidence="5" id="KW-1185">Reference proteome</keyword>
<gene>
    <name evidence="1" type="ORF">FTUN_0008</name>
    <name evidence="2" type="ORF">FTUN_1697</name>
    <name evidence="3" type="ORF">FTUN_2760</name>
    <name evidence="4" type="ORF">FTUN_4719</name>
</gene>
<reference evidence="5" key="1">
    <citation type="submission" date="2020-05" db="EMBL/GenBank/DDBJ databases">
        <title>Frigoriglobus tundricola gen. nov., sp. nov., a psychrotolerant cellulolytic planctomycete of the family Gemmataceae with two divergent copies of 16S rRNA gene.</title>
        <authorList>
            <person name="Kulichevskaya I.S."/>
            <person name="Ivanova A.A."/>
            <person name="Naumoff D.G."/>
            <person name="Beletsky A.V."/>
            <person name="Rijpstra W.I.C."/>
            <person name="Sinninghe Damste J.S."/>
            <person name="Mardanov A.V."/>
            <person name="Ravin N.V."/>
            <person name="Dedysh S.N."/>
        </authorList>
    </citation>
    <scope>NUCLEOTIDE SEQUENCE [LARGE SCALE GENOMIC DNA]</scope>
    <source>
        <strain evidence="1 5">PL17</strain>
    </source>
</reference>
<sequence length="55" mass="6002">MPFKHRGRGQVARACTGAGVNRLNRRTWDTSMPSRIMANSVAVSSSLRSVGVGKW</sequence>
<proteinExistence type="predicted"/>
<protein>
    <submittedName>
        <fullName evidence="3">Uncharacterized protein</fullName>
    </submittedName>
</protein>
<organism evidence="3 5">
    <name type="scientific">Frigoriglobus tundricola</name>
    <dbReference type="NCBI Taxonomy" id="2774151"/>
    <lineage>
        <taxon>Bacteria</taxon>
        <taxon>Pseudomonadati</taxon>
        <taxon>Planctomycetota</taxon>
        <taxon>Planctomycetia</taxon>
        <taxon>Gemmatales</taxon>
        <taxon>Gemmataceae</taxon>
        <taxon>Frigoriglobus</taxon>
    </lineage>
</organism>
<evidence type="ECO:0000313" key="3">
    <source>
        <dbReference type="EMBL" id="QJW95218.1"/>
    </source>
</evidence>
<dbReference type="EMBL" id="CP053452">
    <property type="protein sequence ID" value="QJW95218.1"/>
    <property type="molecule type" value="Genomic_DNA"/>
</dbReference>
<dbReference type="KEGG" id="ftj:FTUN_0008"/>
<dbReference type="KEGG" id="ftj:FTUN_1697"/>
<dbReference type="EMBL" id="CP053452">
    <property type="protein sequence ID" value="QJW92512.1"/>
    <property type="molecule type" value="Genomic_DNA"/>
</dbReference>
<dbReference type="KEGG" id="ftj:FTUN_4719"/>
<dbReference type="EMBL" id="CP053452">
    <property type="protein sequence ID" value="QJW94178.1"/>
    <property type="molecule type" value="Genomic_DNA"/>
</dbReference>
<evidence type="ECO:0000313" key="2">
    <source>
        <dbReference type="EMBL" id="QJW94178.1"/>
    </source>
</evidence>
<dbReference type="KEGG" id="ftj:FTUN_2760"/>
<evidence type="ECO:0000313" key="1">
    <source>
        <dbReference type="EMBL" id="QJW92512.1"/>
    </source>
</evidence>
<reference evidence="3" key="2">
    <citation type="submission" date="2020-07" db="EMBL/GenBank/DDBJ databases">
        <title>Frigoriglobus tundricola gen. nov., sp. nov., a psychrotolerant cellulolytic planctomycete of the family Gemmataceae with two divergent copies of 16S rRNA gene.</title>
        <authorList>
            <person name="Kulichevskaya I.S."/>
            <person name="Ivanova A.A."/>
            <person name="Naumoff D.G."/>
            <person name="Beletsky A.V."/>
            <person name="Rijpstra W.I.C."/>
            <person name="Sinninghe Damste J.S."/>
            <person name="Mardanov A.V."/>
            <person name="Ravin N.V."/>
            <person name="Dedysh S.N."/>
        </authorList>
    </citation>
    <scope>NUCLEOTIDE SEQUENCE</scope>
    <source>
        <strain evidence="3 5">PL17</strain>
    </source>
</reference>
<evidence type="ECO:0000313" key="5">
    <source>
        <dbReference type="Proteomes" id="UP000503447"/>
    </source>
</evidence>
<name>A0A6M5YMQ9_9BACT</name>
<accession>A0A6M5YMQ9</accession>
<dbReference type="Proteomes" id="UP000503447">
    <property type="component" value="Chromosome"/>
</dbReference>